<keyword evidence="1" id="KW-0472">Membrane</keyword>
<organism evidence="3 4">
    <name type="scientific">Triparma strigata</name>
    <dbReference type="NCBI Taxonomy" id="1606541"/>
    <lineage>
        <taxon>Eukaryota</taxon>
        <taxon>Sar</taxon>
        <taxon>Stramenopiles</taxon>
        <taxon>Ochrophyta</taxon>
        <taxon>Bolidophyceae</taxon>
        <taxon>Parmales</taxon>
        <taxon>Triparmaceae</taxon>
        <taxon>Triparma</taxon>
    </lineage>
</organism>
<evidence type="ECO:0000313" key="3">
    <source>
        <dbReference type="EMBL" id="GMH96724.1"/>
    </source>
</evidence>
<dbReference type="Gene3D" id="3.40.50.1820">
    <property type="entry name" value="alpha/beta hydrolase"/>
    <property type="match status" value="1"/>
</dbReference>
<dbReference type="OrthoDB" id="6431331at2759"/>
<comment type="caution">
    <text evidence="3">The sequence shown here is derived from an EMBL/GenBank/DDBJ whole genome shotgun (WGS) entry which is preliminary data.</text>
</comment>
<dbReference type="Pfam" id="PF00561">
    <property type="entry name" value="Abhydrolase_1"/>
    <property type="match status" value="1"/>
</dbReference>
<keyword evidence="4" id="KW-1185">Reference proteome</keyword>
<accession>A0A9W7EY22</accession>
<evidence type="ECO:0000256" key="1">
    <source>
        <dbReference type="SAM" id="Phobius"/>
    </source>
</evidence>
<feature type="domain" description="AB hydrolase-1" evidence="2">
    <location>
        <begin position="230"/>
        <end position="336"/>
    </location>
</feature>
<keyword evidence="1" id="KW-1133">Transmembrane helix</keyword>
<feature type="transmembrane region" description="Helical" evidence="1">
    <location>
        <begin position="231"/>
        <end position="250"/>
    </location>
</feature>
<feature type="transmembrane region" description="Helical" evidence="1">
    <location>
        <begin position="184"/>
        <end position="206"/>
    </location>
</feature>
<dbReference type="Proteomes" id="UP001165085">
    <property type="component" value="Unassembled WGS sequence"/>
</dbReference>
<dbReference type="PANTHER" id="PTHR37471:SF1">
    <property type="entry name" value="AB HYDROLASE-1 DOMAIN-CONTAINING PROTEIN"/>
    <property type="match status" value="1"/>
</dbReference>
<dbReference type="AlphaFoldDB" id="A0A9W7EY22"/>
<reference evidence="4" key="1">
    <citation type="journal article" date="2023" name="Commun. Biol.">
        <title>Genome analysis of Parmales, the sister group of diatoms, reveals the evolutionary specialization of diatoms from phago-mixotrophs to photoautotrophs.</title>
        <authorList>
            <person name="Ban H."/>
            <person name="Sato S."/>
            <person name="Yoshikawa S."/>
            <person name="Yamada K."/>
            <person name="Nakamura Y."/>
            <person name="Ichinomiya M."/>
            <person name="Sato N."/>
            <person name="Blanc-Mathieu R."/>
            <person name="Endo H."/>
            <person name="Kuwata A."/>
            <person name="Ogata H."/>
        </authorList>
    </citation>
    <scope>NUCLEOTIDE SEQUENCE [LARGE SCALE GENOMIC DNA]</scope>
    <source>
        <strain evidence="4">NIES 3701</strain>
    </source>
</reference>
<dbReference type="EMBL" id="BRXY01000472">
    <property type="protein sequence ID" value="GMH96724.1"/>
    <property type="molecule type" value="Genomic_DNA"/>
</dbReference>
<dbReference type="SUPFAM" id="SSF53474">
    <property type="entry name" value="alpha/beta-Hydrolases"/>
    <property type="match status" value="1"/>
</dbReference>
<evidence type="ECO:0000313" key="4">
    <source>
        <dbReference type="Proteomes" id="UP001165085"/>
    </source>
</evidence>
<proteinExistence type="predicted"/>
<evidence type="ECO:0000259" key="2">
    <source>
        <dbReference type="Pfam" id="PF00561"/>
    </source>
</evidence>
<dbReference type="PANTHER" id="PTHR37471">
    <property type="entry name" value="UNNAMED PRODUCT"/>
    <property type="match status" value="1"/>
</dbReference>
<protein>
    <recommendedName>
        <fullName evidence="2">AB hydrolase-1 domain-containing protein</fullName>
    </recommendedName>
</protein>
<dbReference type="InterPro" id="IPR000073">
    <property type="entry name" value="AB_hydrolase_1"/>
</dbReference>
<gene>
    <name evidence="3" type="ORF">TrST_g8858</name>
</gene>
<name>A0A9W7EY22_9STRA</name>
<sequence length="460" mass="52203">MNSSWWSDSFSQKLVDNLHLTPLLGPLGPPDSSTLYAIFAVYITIEVIFLTYTFLLNAKHQKRSTPPPYPLEKKRFIARILTRLEDVYSDSPAAQRQAVKDFLSGWCLEAPFETIRKGNIIEFLAWAMCGLPTEELKKSEVAEIETFFDRLESKHGIVLPPGYNDDVKCCTLSLDDVTYLPRPILVYIAVACLNITKFLLLTFLGFSKLRTSNNLSYWYRPSSQNSPSSPLLFFHGIAPCGSLFYLPLIFQSLLTSDRDVYLFSNSSVDMTLRGSTSLDEFDVIEGVEEALDTPENRGKKWTIAGHSLGSCPVTWLLRAFPDKVSNVVLLDPVTLFLSHPAVACNFVYKQSFGGITEVVIWFMASTEQFIAKYLKRDFWWYRNELWVETIPSSINVLIIVSRSDEIVDADLVELGFKKQRELGQIKDNIRLKIIEGGHALMIASPSTWKMIREEIAAMEK</sequence>
<dbReference type="InterPro" id="IPR029058">
    <property type="entry name" value="AB_hydrolase_fold"/>
</dbReference>
<feature type="transmembrane region" description="Helical" evidence="1">
    <location>
        <begin position="34"/>
        <end position="55"/>
    </location>
</feature>
<keyword evidence="1" id="KW-0812">Transmembrane</keyword>